<name>A0A834PFR6_VESPE</name>
<organism evidence="2 3">
    <name type="scientific">Vespula pensylvanica</name>
    <name type="common">Western yellow jacket</name>
    <name type="synonym">Wasp</name>
    <dbReference type="NCBI Taxonomy" id="30213"/>
    <lineage>
        <taxon>Eukaryota</taxon>
        <taxon>Metazoa</taxon>
        <taxon>Ecdysozoa</taxon>
        <taxon>Arthropoda</taxon>
        <taxon>Hexapoda</taxon>
        <taxon>Insecta</taxon>
        <taxon>Pterygota</taxon>
        <taxon>Neoptera</taxon>
        <taxon>Endopterygota</taxon>
        <taxon>Hymenoptera</taxon>
        <taxon>Apocrita</taxon>
        <taxon>Aculeata</taxon>
        <taxon>Vespoidea</taxon>
        <taxon>Vespidae</taxon>
        <taxon>Vespinae</taxon>
        <taxon>Vespula</taxon>
    </lineage>
</organism>
<dbReference type="Proteomes" id="UP000600918">
    <property type="component" value="Unassembled WGS sequence"/>
</dbReference>
<dbReference type="EMBL" id="JACSDY010000001">
    <property type="protein sequence ID" value="KAF7438952.1"/>
    <property type="molecule type" value="Genomic_DNA"/>
</dbReference>
<feature type="compositionally biased region" description="Polar residues" evidence="1">
    <location>
        <begin position="21"/>
        <end position="31"/>
    </location>
</feature>
<reference evidence="2" key="1">
    <citation type="journal article" date="2020" name="G3 (Bethesda)">
        <title>High-Quality Assemblies for Three Invasive Social Wasps from the &lt;i&gt;Vespula&lt;/i&gt; Genus.</title>
        <authorList>
            <person name="Harrop T.W.R."/>
            <person name="Guhlin J."/>
            <person name="McLaughlin G.M."/>
            <person name="Permina E."/>
            <person name="Stockwell P."/>
            <person name="Gilligan J."/>
            <person name="Le Lec M.F."/>
            <person name="Gruber M.A.M."/>
            <person name="Quinn O."/>
            <person name="Lovegrove M."/>
            <person name="Duncan E.J."/>
            <person name="Remnant E.J."/>
            <person name="Van Eeckhoven J."/>
            <person name="Graham B."/>
            <person name="Knapp R.A."/>
            <person name="Langford K.W."/>
            <person name="Kronenberg Z."/>
            <person name="Press M.O."/>
            <person name="Eacker S.M."/>
            <person name="Wilson-Rankin E.E."/>
            <person name="Purcell J."/>
            <person name="Lester P.J."/>
            <person name="Dearden P.K."/>
        </authorList>
    </citation>
    <scope>NUCLEOTIDE SEQUENCE</scope>
    <source>
        <strain evidence="2">Volc-1</strain>
    </source>
</reference>
<evidence type="ECO:0000256" key="1">
    <source>
        <dbReference type="SAM" id="MobiDB-lite"/>
    </source>
</evidence>
<feature type="region of interest" description="Disordered" evidence="1">
    <location>
        <begin position="1"/>
        <end position="71"/>
    </location>
</feature>
<accession>A0A834PFR6</accession>
<proteinExistence type="predicted"/>
<evidence type="ECO:0000313" key="2">
    <source>
        <dbReference type="EMBL" id="KAF7438952.1"/>
    </source>
</evidence>
<sequence>MEKLEASGSLEKLEEEETKVGSANNEKQSSRCCIAQDTGVPASRRRDVHPFGVSGSDGGGRSLHAPYSVTH</sequence>
<evidence type="ECO:0000313" key="3">
    <source>
        <dbReference type="Proteomes" id="UP000600918"/>
    </source>
</evidence>
<keyword evidence="3" id="KW-1185">Reference proteome</keyword>
<comment type="caution">
    <text evidence="2">The sequence shown here is derived from an EMBL/GenBank/DDBJ whole genome shotgun (WGS) entry which is preliminary data.</text>
</comment>
<dbReference type="AlphaFoldDB" id="A0A834PFR6"/>
<protein>
    <submittedName>
        <fullName evidence="2">Uncharacterized protein</fullName>
    </submittedName>
</protein>
<gene>
    <name evidence="2" type="ORF">H0235_001343</name>
</gene>